<feature type="transmembrane region" description="Helical" evidence="7">
    <location>
        <begin position="120"/>
        <end position="142"/>
    </location>
</feature>
<keyword evidence="4" id="KW-0769">Symport</keyword>
<evidence type="ECO:0000256" key="2">
    <source>
        <dbReference type="ARBA" id="ARBA00022448"/>
    </source>
</evidence>
<keyword evidence="2" id="KW-0813">Transport</keyword>
<dbReference type="PANTHER" id="PTHR11662:SF77">
    <property type="entry name" value="MAJOR FACILITATOR SUPERFAMILY TRANSPORTER 17, ISOFORM F"/>
    <property type="match status" value="1"/>
</dbReference>
<feature type="transmembrane region" description="Helical" evidence="7">
    <location>
        <begin position="470"/>
        <end position="489"/>
    </location>
</feature>
<dbReference type="CDD" id="cd17318">
    <property type="entry name" value="MFS_SLC17"/>
    <property type="match status" value="1"/>
</dbReference>
<accession>A0AAN9XXJ0</accession>
<feature type="transmembrane region" description="Helical" evidence="7">
    <location>
        <begin position="239"/>
        <end position="260"/>
    </location>
</feature>
<protein>
    <recommendedName>
        <fullName evidence="8">Major facilitator superfamily (MFS) profile domain-containing protein</fullName>
    </recommendedName>
</protein>
<keyword evidence="3 7" id="KW-0812">Transmembrane</keyword>
<gene>
    <name evidence="9" type="ORF">V9T40_010802</name>
</gene>
<feature type="transmembrane region" description="Helical" evidence="7">
    <location>
        <begin position="401"/>
        <end position="420"/>
    </location>
</feature>
<reference evidence="9 10" key="1">
    <citation type="submission" date="2024-03" db="EMBL/GenBank/DDBJ databases">
        <title>Adaptation during the transition from Ophiocordyceps entomopathogen to insect associate is accompanied by gene loss and intensified selection.</title>
        <authorList>
            <person name="Ward C.M."/>
            <person name="Onetto C.A."/>
            <person name="Borneman A.R."/>
        </authorList>
    </citation>
    <scope>NUCLEOTIDE SEQUENCE [LARGE SCALE GENOMIC DNA]</scope>
    <source>
        <strain evidence="9">AWRI1</strain>
        <tissue evidence="9">Single Adult Female</tissue>
    </source>
</reference>
<evidence type="ECO:0000256" key="7">
    <source>
        <dbReference type="SAM" id="Phobius"/>
    </source>
</evidence>
<dbReference type="Proteomes" id="UP001367676">
    <property type="component" value="Unassembled WGS sequence"/>
</dbReference>
<evidence type="ECO:0000256" key="4">
    <source>
        <dbReference type="ARBA" id="ARBA00022847"/>
    </source>
</evidence>
<dbReference type="InterPro" id="IPR050382">
    <property type="entry name" value="MFS_Na/Anion_cotransporter"/>
</dbReference>
<evidence type="ECO:0000256" key="6">
    <source>
        <dbReference type="ARBA" id="ARBA00023136"/>
    </source>
</evidence>
<feature type="transmembrane region" description="Helical" evidence="7">
    <location>
        <begin position="300"/>
        <end position="323"/>
    </location>
</feature>
<feature type="transmembrane region" description="Helical" evidence="7">
    <location>
        <begin position="432"/>
        <end position="450"/>
    </location>
</feature>
<feature type="transmembrane region" description="Helical" evidence="7">
    <location>
        <begin position="377"/>
        <end position="395"/>
    </location>
</feature>
<dbReference type="FunFam" id="1.20.1250.20:FF:000003">
    <property type="entry name" value="Solute carrier family 17 member 3"/>
    <property type="match status" value="1"/>
</dbReference>
<evidence type="ECO:0000259" key="8">
    <source>
        <dbReference type="PROSITE" id="PS50850"/>
    </source>
</evidence>
<comment type="caution">
    <text evidence="9">The sequence shown here is derived from an EMBL/GenBank/DDBJ whole genome shotgun (WGS) entry which is preliminary data.</text>
</comment>
<evidence type="ECO:0000313" key="10">
    <source>
        <dbReference type="Proteomes" id="UP001367676"/>
    </source>
</evidence>
<feature type="transmembrane region" description="Helical" evidence="7">
    <location>
        <begin position="35"/>
        <end position="52"/>
    </location>
</feature>
<dbReference type="AlphaFoldDB" id="A0AAN9XXJ0"/>
<sequence length="587" mass="66203">MSVDKNRNNHIRVHGSNVKSCAPLQNVQDMVPARLVLYMLSFTGFLVSFMMRSDINMAIVAMVKLRPPVRTSENVTIRGADQRLNCFIPTTNIPVNDSSVNSSSFVDKGEFEWDTTTQSIILGSFYWCYVLSQVIGGLLTQYFGTKVVFGFSQFVTAICSLLIPQAAVIHYVLVIILRSIQGVASGLTWPAMYALVGKWIPSKERSRFMSSFQGFSFGMGLTYMLCGVLIAHYGWRSAFYTSGSLGLLWCFVWWIFAFDAPQIHPRITRKELDYIECCIGDTIIGRKDLKVPWLSIFKSLPAWSIGITTFGRIWIHYTFIISGPLYMKTILGFDIQTNGLMNGMPFLCSYFASVMFCYVADQLIIHKILTLTNIRKIFTALSQVVPGLLVLIIIYSNCDRTLVLVTWFTAVTLITAAYAGAMANIVDIAPNFAGPVLAFTQTIHMSASFLSPLANGFILQEGTDLDKWRIVFQVTSFIGIVTYLSFQLFGTAEVQKWNYPENKLPTKTAQEEDLCLNFRPDVSFFVQLTQFSSSCLNFRPDVSFFVHLSQFLSSCFNFRPTNSIFVQLSPFSSRCLNFRPDVPIFVY</sequence>
<dbReference type="SUPFAM" id="SSF103473">
    <property type="entry name" value="MFS general substrate transporter"/>
    <property type="match status" value="1"/>
</dbReference>
<feature type="transmembrane region" description="Helical" evidence="7">
    <location>
        <begin position="183"/>
        <end position="200"/>
    </location>
</feature>
<dbReference type="InterPro" id="IPR036259">
    <property type="entry name" value="MFS_trans_sf"/>
</dbReference>
<dbReference type="GO" id="GO:0006820">
    <property type="term" value="P:monoatomic anion transport"/>
    <property type="evidence" value="ECO:0007669"/>
    <property type="project" value="TreeGrafter"/>
</dbReference>
<feature type="transmembrane region" description="Helical" evidence="7">
    <location>
        <begin position="343"/>
        <end position="365"/>
    </location>
</feature>
<proteinExistence type="predicted"/>
<organism evidence="9 10">
    <name type="scientific">Parthenolecanium corni</name>
    <dbReference type="NCBI Taxonomy" id="536013"/>
    <lineage>
        <taxon>Eukaryota</taxon>
        <taxon>Metazoa</taxon>
        <taxon>Ecdysozoa</taxon>
        <taxon>Arthropoda</taxon>
        <taxon>Hexapoda</taxon>
        <taxon>Insecta</taxon>
        <taxon>Pterygota</taxon>
        <taxon>Neoptera</taxon>
        <taxon>Paraneoptera</taxon>
        <taxon>Hemiptera</taxon>
        <taxon>Sternorrhyncha</taxon>
        <taxon>Coccoidea</taxon>
        <taxon>Coccidae</taxon>
        <taxon>Parthenolecanium</taxon>
    </lineage>
</organism>
<feature type="domain" description="Major facilitator superfamily (MFS) profile" evidence="8">
    <location>
        <begin position="40"/>
        <end position="494"/>
    </location>
</feature>
<dbReference type="InterPro" id="IPR020846">
    <property type="entry name" value="MFS_dom"/>
</dbReference>
<dbReference type="EMBL" id="JBBCAQ010000037">
    <property type="protein sequence ID" value="KAK7573611.1"/>
    <property type="molecule type" value="Genomic_DNA"/>
</dbReference>
<feature type="transmembrane region" description="Helical" evidence="7">
    <location>
        <begin position="154"/>
        <end position="177"/>
    </location>
</feature>
<keyword evidence="6 7" id="KW-0472">Membrane</keyword>
<dbReference type="PROSITE" id="PS50850">
    <property type="entry name" value="MFS"/>
    <property type="match status" value="1"/>
</dbReference>
<dbReference type="Gene3D" id="1.20.1250.20">
    <property type="entry name" value="MFS general substrate transporter like domains"/>
    <property type="match status" value="2"/>
</dbReference>
<dbReference type="InterPro" id="IPR011701">
    <property type="entry name" value="MFS"/>
</dbReference>
<evidence type="ECO:0000256" key="5">
    <source>
        <dbReference type="ARBA" id="ARBA00022989"/>
    </source>
</evidence>
<keyword evidence="5 7" id="KW-1133">Transmembrane helix</keyword>
<dbReference type="GO" id="GO:0015293">
    <property type="term" value="F:symporter activity"/>
    <property type="evidence" value="ECO:0007669"/>
    <property type="project" value="UniProtKB-KW"/>
</dbReference>
<dbReference type="PANTHER" id="PTHR11662">
    <property type="entry name" value="SOLUTE CARRIER FAMILY 17"/>
    <property type="match status" value="1"/>
</dbReference>
<name>A0AAN9XXJ0_9HEMI</name>
<keyword evidence="10" id="KW-1185">Reference proteome</keyword>
<evidence type="ECO:0000313" key="9">
    <source>
        <dbReference type="EMBL" id="KAK7573611.1"/>
    </source>
</evidence>
<evidence type="ECO:0000256" key="1">
    <source>
        <dbReference type="ARBA" id="ARBA00004141"/>
    </source>
</evidence>
<dbReference type="Pfam" id="PF07690">
    <property type="entry name" value="MFS_1"/>
    <property type="match status" value="1"/>
</dbReference>
<dbReference type="GO" id="GO:0016020">
    <property type="term" value="C:membrane"/>
    <property type="evidence" value="ECO:0007669"/>
    <property type="project" value="UniProtKB-SubCell"/>
</dbReference>
<evidence type="ECO:0000256" key="3">
    <source>
        <dbReference type="ARBA" id="ARBA00022692"/>
    </source>
</evidence>
<comment type="subcellular location">
    <subcellularLocation>
        <location evidence="1">Membrane</location>
        <topology evidence="1">Multi-pass membrane protein</topology>
    </subcellularLocation>
</comment>
<feature type="transmembrane region" description="Helical" evidence="7">
    <location>
        <begin position="212"/>
        <end position="233"/>
    </location>
</feature>